<reference evidence="3" key="1">
    <citation type="journal article" date="2019" name="Int. J. Syst. Evol. Microbiol.">
        <title>The Global Catalogue of Microorganisms (GCM) 10K type strain sequencing project: providing services to taxonomists for standard genome sequencing and annotation.</title>
        <authorList>
            <consortium name="The Broad Institute Genomics Platform"/>
            <consortium name="The Broad Institute Genome Sequencing Center for Infectious Disease"/>
            <person name="Wu L."/>
            <person name="Ma J."/>
        </authorList>
    </citation>
    <scope>NUCLEOTIDE SEQUENCE [LARGE SCALE GENOMIC DNA]</scope>
    <source>
        <strain evidence="3">CECT 7069</strain>
    </source>
</reference>
<feature type="compositionally biased region" description="Basic and acidic residues" evidence="1">
    <location>
        <begin position="58"/>
        <end position="78"/>
    </location>
</feature>
<accession>A0ABT8BFE1</accession>
<dbReference type="EMBL" id="JAUFPX010000006">
    <property type="protein sequence ID" value="MDN3590746.1"/>
    <property type="molecule type" value="Genomic_DNA"/>
</dbReference>
<feature type="region of interest" description="Disordered" evidence="1">
    <location>
        <begin position="58"/>
        <end position="90"/>
    </location>
</feature>
<protein>
    <recommendedName>
        <fullName evidence="4">DUF2934 domain-containing protein</fullName>
    </recommendedName>
</protein>
<evidence type="ECO:0008006" key="4">
    <source>
        <dbReference type="Google" id="ProtNLM"/>
    </source>
</evidence>
<feature type="region of interest" description="Disordered" evidence="1">
    <location>
        <begin position="1"/>
        <end position="22"/>
    </location>
</feature>
<dbReference type="RefSeq" id="WP_238222737.1">
    <property type="nucleotide sequence ID" value="NZ_BPQD01000003.1"/>
</dbReference>
<comment type="caution">
    <text evidence="2">The sequence shown here is derived from an EMBL/GenBank/DDBJ whole genome shotgun (WGS) entry which is preliminary data.</text>
</comment>
<evidence type="ECO:0000313" key="2">
    <source>
        <dbReference type="EMBL" id="MDN3590746.1"/>
    </source>
</evidence>
<organism evidence="2 3">
    <name type="scientific">Methylobacterium adhaesivum</name>
    <dbReference type="NCBI Taxonomy" id="333297"/>
    <lineage>
        <taxon>Bacteria</taxon>
        <taxon>Pseudomonadati</taxon>
        <taxon>Pseudomonadota</taxon>
        <taxon>Alphaproteobacteria</taxon>
        <taxon>Hyphomicrobiales</taxon>
        <taxon>Methylobacteriaceae</taxon>
        <taxon>Methylobacterium</taxon>
    </lineage>
</organism>
<keyword evidence="3" id="KW-1185">Reference proteome</keyword>
<dbReference type="Proteomes" id="UP001224644">
    <property type="component" value="Unassembled WGS sequence"/>
</dbReference>
<evidence type="ECO:0000313" key="3">
    <source>
        <dbReference type="Proteomes" id="UP001224644"/>
    </source>
</evidence>
<gene>
    <name evidence="2" type="ORF">QWZ12_08980</name>
</gene>
<name>A0ABT8BFE1_9HYPH</name>
<sequence>MSSSHAMSSSDRKSRPPRRRVTLDSQLLTYWEREAARLDALAAAARWGWMARSYARKAERARAQAARSADREAAREQTPEPAPAESDQAA</sequence>
<evidence type="ECO:0000256" key="1">
    <source>
        <dbReference type="SAM" id="MobiDB-lite"/>
    </source>
</evidence>
<proteinExistence type="predicted"/>